<proteinExistence type="predicted"/>
<dbReference type="InterPro" id="IPR023296">
    <property type="entry name" value="Glyco_hydro_beta-prop_sf"/>
</dbReference>
<comment type="caution">
    <text evidence="1">The sequence shown here is derived from an EMBL/GenBank/DDBJ whole genome shotgun (WGS) entry which is preliminary data.</text>
</comment>
<dbReference type="Gene3D" id="2.115.10.20">
    <property type="entry name" value="Glycosyl hydrolase domain, family 43"/>
    <property type="match status" value="1"/>
</dbReference>
<protein>
    <recommendedName>
        <fullName evidence="2">Glycosyl hydrolase family 32 N-terminal domain-containing protein</fullName>
    </recommendedName>
</protein>
<accession>A0A6B0YXA3</accession>
<dbReference type="AlphaFoldDB" id="A0A6B0YXA3"/>
<evidence type="ECO:0008006" key="2">
    <source>
        <dbReference type="Google" id="ProtNLM"/>
    </source>
</evidence>
<dbReference type="EMBL" id="VXRG01000095">
    <property type="protein sequence ID" value="MXY94028.1"/>
    <property type="molecule type" value="Genomic_DNA"/>
</dbReference>
<dbReference type="SUPFAM" id="SSF75005">
    <property type="entry name" value="Arabinanase/levansucrase/invertase"/>
    <property type="match status" value="1"/>
</dbReference>
<sequence>MTSPLRNIDPSPGIHIGSRRELLIDDYLIAALSRDAELRLHRPVPQEVALETDAPWEGNASGYVTVFQDDDRYLMYYRGWHFTHDSGALEFAHPEFVCLAESSDGINWTKPNLGLVEFDGSRNNNIILDAREDDSPAINFVPFKDPNPDAPAAERYKALANDRGYKGLFALSSPDGLHWTKMRDEPVITKGYFDSQNLAFWDAERGEYRDYHRDFRHGRDIMTCVSSDFINWTEPVFIDYNPTRIAELYTNQVTPYFRAPHLFVGFPARYVERPWSPAIEDLPELDHRRMRSDDRERYGAALTDGLFMSSRDGMEFNIWPEAFIRPGLRPQDNWTYGDNYQNWGIVNTRSQFAGAPDELSIYVSEGYWRGQSVSQRRYTLRMDGFVSLHAPPSGGEMITKPIRFTGRNLELNFSASAAGSVRVEILHGQVDLAVEGFGLDDCVKLLGDDLDRTVRWTQGADVGALSGELVRLRFSLQDADIYSFRFVE</sequence>
<reference evidence="1" key="1">
    <citation type="submission" date="2019-09" db="EMBL/GenBank/DDBJ databases">
        <title>Characterisation of the sponge microbiome using genome-centric metagenomics.</title>
        <authorList>
            <person name="Engelberts J.P."/>
            <person name="Robbins S.J."/>
            <person name="De Goeij J.M."/>
            <person name="Aranda M."/>
            <person name="Bell S.C."/>
            <person name="Webster N.S."/>
        </authorList>
    </citation>
    <scope>NUCLEOTIDE SEQUENCE</scope>
    <source>
        <strain evidence="1">SB0664_bin_27</strain>
    </source>
</reference>
<evidence type="ECO:0000313" key="1">
    <source>
        <dbReference type="EMBL" id="MXY94028.1"/>
    </source>
</evidence>
<name>A0A6B0YXA3_9CHLR</name>
<gene>
    <name evidence="1" type="ORF">F4Y42_11355</name>
</gene>
<organism evidence="1">
    <name type="scientific">Caldilineaceae bacterium SB0664_bin_27</name>
    <dbReference type="NCBI Taxonomy" id="2605260"/>
    <lineage>
        <taxon>Bacteria</taxon>
        <taxon>Bacillati</taxon>
        <taxon>Chloroflexota</taxon>
        <taxon>Caldilineae</taxon>
        <taxon>Caldilineales</taxon>
        <taxon>Caldilineaceae</taxon>
    </lineage>
</organism>